<dbReference type="Proteomes" id="UP000249046">
    <property type="component" value="Unassembled WGS sequence"/>
</dbReference>
<protein>
    <submittedName>
        <fullName evidence="1">Uncharacterized protein</fullName>
    </submittedName>
</protein>
<comment type="caution">
    <text evidence="1">The sequence shown here is derived from an EMBL/GenBank/DDBJ whole genome shotgun (WGS) entry which is preliminary data.</text>
</comment>
<evidence type="ECO:0000313" key="2">
    <source>
        <dbReference type="Proteomes" id="UP000249046"/>
    </source>
</evidence>
<sequence length="128" mass="13555">MSFVVVSSHEDANGKDLQQPGDSVAVFTAQGPAQARYAARLAAIEAQARGEAQAAGSTGWVALLQLPIPAADVDEALETLEIVIEETDDVEGELGDLILDYQGTVYAPSGDRPFAREQAIDNLQAWLS</sequence>
<reference evidence="1 2" key="1">
    <citation type="submission" date="2017-08" db="EMBL/GenBank/DDBJ databases">
        <title>Infants hospitalized years apart are colonized by the same room-sourced microbial strains.</title>
        <authorList>
            <person name="Brooks B."/>
            <person name="Olm M.R."/>
            <person name="Firek B.A."/>
            <person name="Baker R."/>
            <person name="Thomas B.C."/>
            <person name="Morowitz M.J."/>
            <person name="Banfield J.F."/>
        </authorList>
    </citation>
    <scope>NUCLEOTIDE SEQUENCE [LARGE SCALE GENOMIC DNA]</scope>
    <source>
        <strain evidence="1">S2_005_003_R2_42</strain>
    </source>
</reference>
<dbReference type="EMBL" id="QFPO01000011">
    <property type="protein sequence ID" value="PZQ12869.1"/>
    <property type="molecule type" value="Genomic_DNA"/>
</dbReference>
<proteinExistence type="predicted"/>
<organism evidence="1 2">
    <name type="scientific">Rhodanobacter denitrificans</name>
    <dbReference type="NCBI Taxonomy" id="666685"/>
    <lineage>
        <taxon>Bacteria</taxon>
        <taxon>Pseudomonadati</taxon>
        <taxon>Pseudomonadota</taxon>
        <taxon>Gammaproteobacteria</taxon>
        <taxon>Lysobacterales</taxon>
        <taxon>Rhodanobacteraceae</taxon>
        <taxon>Rhodanobacter</taxon>
    </lineage>
</organism>
<dbReference type="AlphaFoldDB" id="A0A2W5KA44"/>
<accession>A0A2W5KA44</accession>
<evidence type="ECO:0000313" key="1">
    <source>
        <dbReference type="EMBL" id="PZQ12869.1"/>
    </source>
</evidence>
<gene>
    <name evidence="1" type="ORF">DI564_12555</name>
</gene>
<name>A0A2W5KA44_9GAMM</name>